<feature type="compositionally biased region" description="Low complexity" evidence="1">
    <location>
        <begin position="90"/>
        <end position="116"/>
    </location>
</feature>
<evidence type="ECO:0000256" key="1">
    <source>
        <dbReference type="SAM" id="MobiDB-lite"/>
    </source>
</evidence>
<feature type="compositionally biased region" description="Low complexity" evidence="1">
    <location>
        <begin position="138"/>
        <end position="151"/>
    </location>
</feature>
<evidence type="ECO:0000313" key="3">
    <source>
        <dbReference type="Proteomes" id="UP001221757"/>
    </source>
</evidence>
<sequence>MLRLLFPCCIRPIEDEFTIIPDETSYLLPASVGLPSPDPSDTITVDHQKLNDRLSTIVRAKEGKMVNVISRTPFTLHIVQDSTSSSDSRTAPLTPTSPTTATGPVLPVSPASSDVVVSRRPTVLTMTPARSRATMSLYADSRYSSPSASRSSSRRRPDPADRYMYAAPSSDRGSVRRKGKQASTSSEWFGETESDTTGDRTPDEVQPPAPGVMIASPVSRKNGPRDVNVQSIAFSWSDT</sequence>
<protein>
    <submittedName>
        <fullName evidence="2">Uncharacterized protein</fullName>
    </submittedName>
</protein>
<feature type="region of interest" description="Disordered" evidence="1">
    <location>
        <begin position="80"/>
        <end position="116"/>
    </location>
</feature>
<keyword evidence="3" id="KW-1185">Reference proteome</keyword>
<dbReference type="AlphaFoldDB" id="A0AAD7DJX1"/>
<dbReference type="EMBL" id="JARKIE010000049">
    <property type="protein sequence ID" value="KAJ7692940.1"/>
    <property type="molecule type" value="Genomic_DNA"/>
</dbReference>
<reference evidence="2" key="1">
    <citation type="submission" date="2023-03" db="EMBL/GenBank/DDBJ databases">
        <title>Massive genome expansion in bonnet fungi (Mycena s.s.) driven by repeated elements and novel gene families across ecological guilds.</title>
        <authorList>
            <consortium name="Lawrence Berkeley National Laboratory"/>
            <person name="Harder C.B."/>
            <person name="Miyauchi S."/>
            <person name="Viragh M."/>
            <person name="Kuo A."/>
            <person name="Thoen E."/>
            <person name="Andreopoulos B."/>
            <person name="Lu D."/>
            <person name="Skrede I."/>
            <person name="Drula E."/>
            <person name="Henrissat B."/>
            <person name="Morin E."/>
            <person name="Kohler A."/>
            <person name="Barry K."/>
            <person name="LaButti K."/>
            <person name="Morin E."/>
            <person name="Salamov A."/>
            <person name="Lipzen A."/>
            <person name="Mereny Z."/>
            <person name="Hegedus B."/>
            <person name="Baldrian P."/>
            <person name="Stursova M."/>
            <person name="Weitz H."/>
            <person name="Taylor A."/>
            <person name="Grigoriev I.V."/>
            <person name="Nagy L.G."/>
            <person name="Martin F."/>
            <person name="Kauserud H."/>
        </authorList>
    </citation>
    <scope>NUCLEOTIDE SEQUENCE</scope>
    <source>
        <strain evidence="2">CBHHK067</strain>
    </source>
</reference>
<feature type="compositionally biased region" description="Polar residues" evidence="1">
    <location>
        <begin position="80"/>
        <end position="89"/>
    </location>
</feature>
<comment type="caution">
    <text evidence="2">The sequence shown here is derived from an EMBL/GenBank/DDBJ whole genome shotgun (WGS) entry which is preliminary data.</text>
</comment>
<name>A0AAD7DJX1_MYCRO</name>
<organism evidence="2 3">
    <name type="scientific">Mycena rosella</name>
    <name type="common">Pink bonnet</name>
    <name type="synonym">Agaricus rosellus</name>
    <dbReference type="NCBI Taxonomy" id="1033263"/>
    <lineage>
        <taxon>Eukaryota</taxon>
        <taxon>Fungi</taxon>
        <taxon>Dikarya</taxon>
        <taxon>Basidiomycota</taxon>
        <taxon>Agaricomycotina</taxon>
        <taxon>Agaricomycetes</taxon>
        <taxon>Agaricomycetidae</taxon>
        <taxon>Agaricales</taxon>
        <taxon>Marasmiineae</taxon>
        <taxon>Mycenaceae</taxon>
        <taxon>Mycena</taxon>
    </lineage>
</organism>
<feature type="region of interest" description="Disordered" evidence="1">
    <location>
        <begin position="137"/>
        <end position="226"/>
    </location>
</feature>
<proteinExistence type="predicted"/>
<dbReference type="Proteomes" id="UP001221757">
    <property type="component" value="Unassembled WGS sequence"/>
</dbReference>
<accession>A0AAD7DJX1</accession>
<gene>
    <name evidence="2" type="ORF">B0H17DRAFT_1330682</name>
</gene>
<evidence type="ECO:0000313" key="2">
    <source>
        <dbReference type="EMBL" id="KAJ7692940.1"/>
    </source>
</evidence>